<dbReference type="Pfam" id="PF06197">
    <property type="entry name" value="DUF998"/>
    <property type="match status" value="1"/>
</dbReference>
<keyword evidence="1" id="KW-0812">Transmembrane</keyword>
<evidence type="ECO:0000256" key="1">
    <source>
        <dbReference type="SAM" id="Phobius"/>
    </source>
</evidence>
<feature type="transmembrane region" description="Helical" evidence="1">
    <location>
        <begin position="170"/>
        <end position="189"/>
    </location>
</feature>
<sequence length="199" mass="21954">MSKTGFAISFVALSYLWLMAAVAIGGATYPDYSHSSQFMSELGATGAPFGAAMNLWGFAMVELLLLPCLVICFSHLMRRRAERFGLVIFAGYPILIAVAAFFPCDFECSAADPTQSQLIHMAASFFAYFCAVVGLSILSGAVYERPFWVLPCLILMAMLFSLSIETAVSGLMQRALETGIYLWFFVILMRKRHHKEQAA</sequence>
<feature type="transmembrane region" description="Helical" evidence="1">
    <location>
        <begin position="49"/>
        <end position="72"/>
    </location>
</feature>
<gene>
    <name evidence="2" type="ORF">SAMN04488518_1012</name>
</gene>
<dbReference type="InterPro" id="IPR009339">
    <property type="entry name" value="DUF998"/>
</dbReference>
<dbReference type="Proteomes" id="UP000199598">
    <property type="component" value="Unassembled WGS sequence"/>
</dbReference>
<proteinExistence type="predicted"/>
<reference evidence="2 3" key="1">
    <citation type="submission" date="2016-10" db="EMBL/GenBank/DDBJ databases">
        <authorList>
            <person name="Varghese N."/>
            <person name="Submissions S."/>
        </authorList>
    </citation>
    <scope>NUCLEOTIDE SEQUENCE [LARGE SCALE GENOMIC DNA]</scope>
    <source>
        <strain evidence="2 3">DSM 16392</strain>
    </source>
</reference>
<accession>A0A1I3USV6</accession>
<evidence type="ECO:0008006" key="4">
    <source>
        <dbReference type="Google" id="ProtNLM"/>
    </source>
</evidence>
<name>A0A1I3USV6_9HYPH</name>
<evidence type="ECO:0000313" key="3">
    <source>
        <dbReference type="Proteomes" id="UP000199598"/>
    </source>
</evidence>
<dbReference type="RefSeq" id="WP_093515818.1">
    <property type="nucleotide sequence ID" value="NZ_FOSK01000001.1"/>
</dbReference>
<protein>
    <recommendedName>
        <fullName evidence="4">DUF998 domain-containing protein</fullName>
    </recommendedName>
</protein>
<dbReference type="EMBL" id="FOSK01000001">
    <property type="protein sequence ID" value="SFJ85819.1"/>
    <property type="molecule type" value="Genomic_DNA"/>
</dbReference>
<evidence type="ECO:0000313" key="2">
    <source>
        <dbReference type="EMBL" id="SFJ85819.1"/>
    </source>
</evidence>
<organism evidence="2 3">
    <name type="scientific">Pseudovibrio ascidiaceicola</name>
    <dbReference type="NCBI Taxonomy" id="285279"/>
    <lineage>
        <taxon>Bacteria</taxon>
        <taxon>Pseudomonadati</taxon>
        <taxon>Pseudomonadota</taxon>
        <taxon>Alphaproteobacteria</taxon>
        <taxon>Hyphomicrobiales</taxon>
        <taxon>Stappiaceae</taxon>
        <taxon>Pseudovibrio</taxon>
    </lineage>
</organism>
<feature type="transmembrane region" description="Helical" evidence="1">
    <location>
        <begin position="84"/>
        <end position="102"/>
    </location>
</feature>
<comment type="caution">
    <text evidence="2">The sequence shown here is derived from an EMBL/GenBank/DDBJ whole genome shotgun (WGS) entry which is preliminary data.</text>
</comment>
<feature type="transmembrane region" description="Helical" evidence="1">
    <location>
        <begin position="122"/>
        <end position="140"/>
    </location>
</feature>
<keyword evidence="1" id="KW-0472">Membrane</keyword>
<keyword evidence="1" id="KW-1133">Transmembrane helix</keyword>
<keyword evidence="3" id="KW-1185">Reference proteome</keyword>
<feature type="transmembrane region" description="Helical" evidence="1">
    <location>
        <begin position="147"/>
        <end position="164"/>
    </location>
</feature>